<evidence type="ECO:0000256" key="1">
    <source>
        <dbReference type="SAM" id="Coils"/>
    </source>
</evidence>
<name>A0A8S5T1Y0_9CAUD</name>
<reference evidence="3" key="1">
    <citation type="journal article" date="2021" name="Proc. Natl. Acad. Sci. U.S.A.">
        <title>A Catalog of Tens of Thousands of Viruses from Human Metagenomes Reveals Hidden Associations with Chronic Diseases.</title>
        <authorList>
            <person name="Tisza M.J."/>
            <person name="Buck C.B."/>
        </authorList>
    </citation>
    <scope>NUCLEOTIDE SEQUENCE</scope>
    <source>
        <strain evidence="3">Ct5ra14</strain>
    </source>
</reference>
<organism evidence="3">
    <name type="scientific">Myoviridae sp. ct5ra14</name>
    <dbReference type="NCBI Taxonomy" id="2827659"/>
    <lineage>
        <taxon>Viruses</taxon>
        <taxon>Duplodnaviria</taxon>
        <taxon>Heunggongvirae</taxon>
        <taxon>Uroviricota</taxon>
        <taxon>Caudoviricetes</taxon>
    </lineage>
</organism>
<keyword evidence="2" id="KW-0812">Transmembrane</keyword>
<evidence type="ECO:0000313" key="3">
    <source>
        <dbReference type="EMBL" id="DAF57265.1"/>
    </source>
</evidence>
<keyword evidence="1" id="KW-0175">Coiled coil</keyword>
<keyword evidence="2" id="KW-0472">Membrane</keyword>
<dbReference type="EMBL" id="BK032730">
    <property type="protein sequence ID" value="DAF57265.1"/>
    <property type="molecule type" value="Genomic_DNA"/>
</dbReference>
<keyword evidence="2" id="KW-1133">Transmembrane helix</keyword>
<feature type="transmembrane region" description="Helical" evidence="2">
    <location>
        <begin position="6"/>
        <end position="25"/>
    </location>
</feature>
<evidence type="ECO:0000256" key="2">
    <source>
        <dbReference type="SAM" id="Phobius"/>
    </source>
</evidence>
<protein>
    <submittedName>
        <fullName evidence="3">Uncharacterized protein</fullName>
    </submittedName>
</protein>
<proteinExistence type="predicted"/>
<accession>A0A8S5T1Y0</accession>
<sequence>MNPFELVKIGAGAVIVAGAYFFGLHNGQNSEQLKMARTQISELTATVKDYETQYKNQAIALAEMRAAESNARADSNRLRTRIASLEKRAKSAADRDTVRCLELGAECRRLLQEVRGPIEYCRRALQ</sequence>
<feature type="coiled-coil region" evidence="1">
    <location>
        <begin position="33"/>
        <end position="95"/>
    </location>
</feature>